<sequence length="652" mass="72609">MSAPPASSQEDFSEKSTHVVKKRTDTFVIGAVLMFGLLVVVLVVMQLIFRRRDEKLVGLPDFCCTEEARLLLGDLNTSVDPCYSFHDYVCVKSPHVGDSSQESPGLRSLEIEWALVEKLPDVANTSIGITLWLLGRSCARQDWRPLQALPEFTRAVVAAANLSRSETPLQDLTSIVQFMALMEFRFDAPVALSLTDGNRSAASDVSELTARWRGVSVQERMALCSACVIAVVRTLNNGSDVNETLSRLENLELPPPEYPDDENPAELNRVSIADVPPFKGVNPAGWNAVLNDLIWPIFPRVRVLKRRKQNDTDEALGRLASDVTVGGAFVIQHTVIELYAQLLSYTIYDLVKDRRECFANMLKVPAIEEAFRAQVVSSAAIDKYLQNVFARVRKTVSTQVSSSPSFISQQDASSVVNFLNDVSLVLPDVAGEIDQPPPRMTFSFSWNLLHARSFDFEIARRRTARKLRETQSAASLPHVTRRGSKVFVYAGAYADLYFWKRESHVMDLPVVAALLAKELWAMLFERMDARSNETAQNATTVFRECFRRAYCHDAVSDECDGLAEWAAALGTIVEAADTIKWRREGLLEANVPISEGRLFYLEWASAMCNVTLPQGVIPSDGVNVPLRHTADFAARFKCPEGSPMTQRAYCPT</sequence>
<keyword evidence="1" id="KW-0472">Membrane</keyword>
<proteinExistence type="predicted"/>
<dbReference type="GO" id="GO:0016485">
    <property type="term" value="P:protein processing"/>
    <property type="evidence" value="ECO:0007669"/>
    <property type="project" value="TreeGrafter"/>
</dbReference>
<evidence type="ECO:0000256" key="1">
    <source>
        <dbReference type="SAM" id="Phobius"/>
    </source>
</evidence>
<keyword evidence="1" id="KW-0812">Transmembrane</keyword>
<dbReference type="InterPro" id="IPR000718">
    <property type="entry name" value="Peptidase_M13"/>
</dbReference>
<accession>A0A9D4SSV7</accession>
<evidence type="ECO:0000313" key="3">
    <source>
        <dbReference type="Proteomes" id="UP000821837"/>
    </source>
</evidence>
<dbReference type="PROSITE" id="PS51885">
    <property type="entry name" value="NEPRILYSIN"/>
    <property type="match status" value="1"/>
</dbReference>
<dbReference type="InterPro" id="IPR024079">
    <property type="entry name" value="MetalloPept_cat_dom_sf"/>
</dbReference>
<keyword evidence="3" id="KW-1185">Reference proteome</keyword>
<dbReference type="Proteomes" id="UP000821837">
    <property type="component" value="Chromosome 6"/>
</dbReference>
<reference evidence="2" key="2">
    <citation type="submission" date="2021-09" db="EMBL/GenBank/DDBJ databases">
        <authorList>
            <person name="Jia N."/>
            <person name="Wang J."/>
            <person name="Shi W."/>
            <person name="Du L."/>
            <person name="Sun Y."/>
            <person name="Zhan W."/>
            <person name="Jiang J."/>
            <person name="Wang Q."/>
            <person name="Zhang B."/>
            <person name="Ji P."/>
            <person name="Sakyi L.B."/>
            <person name="Cui X."/>
            <person name="Yuan T."/>
            <person name="Jiang B."/>
            <person name="Yang W."/>
            <person name="Lam T.T.-Y."/>
            <person name="Chang Q."/>
            <person name="Ding S."/>
            <person name="Wang X."/>
            <person name="Zhu J."/>
            <person name="Ruan X."/>
            <person name="Zhao L."/>
            <person name="Wei J."/>
            <person name="Que T."/>
            <person name="Du C."/>
            <person name="Cheng J."/>
            <person name="Dai P."/>
            <person name="Han X."/>
            <person name="Huang E."/>
            <person name="Gao Y."/>
            <person name="Liu J."/>
            <person name="Shao H."/>
            <person name="Ye R."/>
            <person name="Li L."/>
            <person name="Wei W."/>
            <person name="Wang X."/>
            <person name="Wang C."/>
            <person name="Huo Q."/>
            <person name="Li W."/>
            <person name="Guo W."/>
            <person name="Chen H."/>
            <person name="Chen S."/>
            <person name="Zhou L."/>
            <person name="Zhou L."/>
            <person name="Ni X."/>
            <person name="Tian J."/>
            <person name="Zhou Y."/>
            <person name="Sheng Y."/>
            <person name="Liu T."/>
            <person name="Pan Y."/>
            <person name="Xia L."/>
            <person name="Li J."/>
            <person name="Zhao F."/>
            <person name="Cao W."/>
        </authorList>
    </citation>
    <scope>NUCLEOTIDE SEQUENCE</scope>
    <source>
        <strain evidence="2">Rsan-2018</strain>
        <tissue evidence="2">Larvae</tissue>
    </source>
</reference>
<name>A0A9D4SSV7_RHISA</name>
<dbReference type="AlphaFoldDB" id="A0A9D4SSV7"/>
<dbReference type="GO" id="GO:0004222">
    <property type="term" value="F:metalloendopeptidase activity"/>
    <property type="evidence" value="ECO:0007669"/>
    <property type="project" value="InterPro"/>
</dbReference>
<reference evidence="2" key="1">
    <citation type="journal article" date="2020" name="Cell">
        <title>Large-Scale Comparative Analyses of Tick Genomes Elucidate Their Genetic Diversity and Vector Capacities.</title>
        <authorList>
            <consortium name="Tick Genome and Microbiome Consortium (TIGMIC)"/>
            <person name="Jia N."/>
            <person name="Wang J."/>
            <person name="Shi W."/>
            <person name="Du L."/>
            <person name="Sun Y."/>
            <person name="Zhan W."/>
            <person name="Jiang J.F."/>
            <person name="Wang Q."/>
            <person name="Zhang B."/>
            <person name="Ji P."/>
            <person name="Bell-Sakyi L."/>
            <person name="Cui X.M."/>
            <person name="Yuan T.T."/>
            <person name="Jiang B.G."/>
            <person name="Yang W.F."/>
            <person name="Lam T.T."/>
            <person name="Chang Q.C."/>
            <person name="Ding S.J."/>
            <person name="Wang X.J."/>
            <person name="Zhu J.G."/>
            <person name="Ruan X.D."/>
            <person name="Zhao L."/>
            <person name="Wei J.T."/>
            <person name="Ye R.Z."/>
            <person name="Que T.C."/>
            <person name="Du C.H."/>
            <person name="Zhou Y.H."/>
            <person name="Cheng J.X."/>
            <person name="Dai P.F."/>
            <person name="Guo W.B."/>
            <person name="Han X.H."/>
            <person name="Huang E.J."/>
            <person name="Li L.F."/>
            <person name="Wei W."/>
            <person name="Gao Y.C."/>
            <person name="Liu J.Z."/>
            <person name="Shao H.Z."/>
            <person name="Wang X."/>
            <person name="Wang C.C."/>
            <person name="Yang T.C."/>
            <person name="Huo Q.B."/>
            <person name="Li W."/>
            <person name="Chen H.Y."/>
            <person name="Chen S.E."/>
            <person name="Zhou L.G."/>
            <person name="Ni X.B."/>
            <person name="Tian J.H."/>
            <person name="Sheng Y."/>
            <person name="Liu T."/>
            <person name="Pan Y.S."/>
            <person name="Xia L.Y."/>
            <person name="Li J."/>
            <person name="Zhao F."/>
            <person name="Cao W.C."/>
        </authorList>
    </citation>
    <scope>NUCLEOTIDE SEQUENCE</scope>
    <source>
        <strain evidence="2">Rsan-2018</strain>
    </source>
</reference>
<dbReference type="EMBL" id="JABSTV010001252">
    <property type="protein sequence ID" value="KAH7947866.1"/>
    <property type="molecule type" value="Genomic_DNA"/>
</dbReference>
<feature type="transmembrane region" description="Helical" evidence="1">
    <location>
        <begin position="27"/>
        <end position="49"/>
    </location>
</feature>
<protein>
    <submittedName>
        <fullName evidence="2">Uncharacterized protein</fullName>
    </submittedName>
</protein>
<keyword evidence="1" id="KW-1133">Transmembrane helix</keyword>
<dbReference type="PANTHER" id="PTHR11733">
    <property type="entry name" value="ZINC METALLOPROTEASE FAMILY M13 NEPRILYSIN-RELATED"/>
    <property type="match status" value="1"/>
</dbReference>
<dbReference type="GO" id="GO:0005886">
    <property type="term" value="C:plasma membrane"/>
    <property type="evidence" value="ECO:0007669"/>
    <property type="project" value="TreeGrafter"/>
</dbReference>
<comment type="caution">
    <text evidence="2">The sequence shown here is derived from an EMBL/GenBank/DDBJ whole genome shotgun (WGS) entry which is preliminary data.</text>
</comment>
<dbReference type="Gene3D" id="3.40.390.10">
    <property type="entry name" value="Collagenase (Catalytic Domain)"/>
    <property type="match status" value="1"/>
</dbReference>
<gene>
    <name evidence="2" type="ORF">HPB52_016406</name>
</gene>
<evidence type="ECO:0000313" key="2">
    <source>
        <dbReference type="EMBL" id="KAH7947866.1"/>
    </source>
</evidence>
<dbReference type="PANTHER" id="PTHR11733:SF229">
    <property type="entry name" value="NEPRILYSIN-2-LIKE PROTEIN"/>
    <property type="match status" value="1"/>
</dbReference>
<organism evidence="2 3">
    <name type="scientific">Rhipicephalus sanguineus</name>
    <name type="common">Brown dog tick</name>
    <name type="synonym">Ixodes sanguineus</name>
    <dbReference type="NCBI Taxonomy" id="34632"/>
    <lineage>
        <taxon>Eukaryota</taxon>
        <taxon>Metazoa</taxon>
        <taxon>Ecdysozoa</taxon>
        <taxon>Arthropoda</taxon>
        <taxon>Chelicerata</taxon>
        <taxon>Arachnida</taxon>
        <taxon>Acari</taxon>
        <taxon>Parasitiformes</taxon>
        <taxon>Ixodida</taxon>
        <taxon>Ixodoidea</taxon>
        <taxon>Ixodidae</taxon>
        <taxon>Rhipicephalinae</taxon>
        <taxon>Rhipicephalus</taxon>
        <taxon>Rhipicephalus</taxon>
    </lineage>
</organism>